<evidence type="ECO:0000256" key="2">
    <source>
        <dbReference type="ARBA" id="ARBA00022692"/>
    </source>
</evidence>
<keyword evidence="2 5" id="KW-0812">Transmembrane</keyword>
<evidence type="ECO:0000256" key="5">
    <source>
        <dbReference type="SAM" id="Phobius"/>
    </source>
</evidence>
<dbReference type="EMBL" id="CP134213">
    <property type="protein sequence ID" value="WND21508.1"/>
    <property type="molecule type" value="Genomic_DNA"/>
</dbReference>
<dbReference type="InterPro" id="IPR010432">
    <property type="entry name" value="RDD"/>
</dbReference>
<name>A0ABY9UF70_STRVL</name>
<gene>
    <name evidence="7" type="ORF">RI060_31030</name>
</gene>
<accession>A0ABY9UF70</accession>
<keyword evidence="4 5" id="KW-0472">Membrane</keyword>
<feature type="transmembrane region" description="Helical" evidence="5">
    <location>
        <begin position="79"/>
        <end position="98"/>
    </location>
</feature>
<organism evidence="7 8">
    <name type="scientific">Streptomyces violaceus</name>
    <name type="common">Streptomyces venezuelae</name>
    <dbReference type="NCBI Taxonomy" id="1936"/>
    <lineage>
        <taxon>Bacteria</taxon>
        <taxon>Bacillati</taxon>
        <taxon>Actinomycetota</taxon>
        <taxon>Actinomycetes</taxon>
        <taxon>Kitasatosporales</taxon>
        <taxon>Streptomycetaceae</taxon>
        <taxon>Streptomyces</taxon>
    </lineage>
</organism>
<feature type="transmembrane region" description="Helical" evidence="5">
    <location>
        <begin position="207"/>
        <end position="227"/>
    </location>
</feature>
<dbReference type="Pfam" id="PF06271">
    <property type="entry name" value="RDD"/>
    <property type="match status" value="1"/>
</dbReference>
<comment type="subcellular location">
    <subcellularLocation>
        <location evidence="1">Membrane</location>
        <topology evidence="1">Multi-pass membrane protein</topology>
    </subcellularLocation>
</comment>
<evidence type="ECO:0000256" key="4">
    <source>
        <dbReference type="ARBA" id="ARBA00023136"/>
    </source>
</evidence>
<evidence type="ECO:0000259" key="6">
    <source>
        <dbReference type="Pfam" id="PF06271"/>
    </source>
</evidence>
<sequence length="260" mass="27326">MPKLRRAVAWFVDFALVVALASALAVLTFHRISALVTDVPELATRGGLDLLASRGDMLEASQDLGLSLWNKSVLYVEQAFGLLVLTVFLYQWACLALAGRTVGKALVGLKVSPRLGRVRKVPSSARRAGPAASGACSRRAGWSPSYWMYLGVRPVRRECVPGVAGQAGLCGHGLGRRAVRRAAVTTAADVAVYAVACVLLVEGQVVLSVLVWAVAVVLFLLNALPVLSPGRRSLADRVAGTAVSGVGFSTPVATPLVRTS</sequence>
<evidence type="ECO:0000256" key="1">
    <source>
        <dbReference type="ARBA" id="ARBA00004141"/>
    </source>
</evidence>
<feature type="domain" description="RDD" evidence="6">
    <location>
        <begin position="5"/>
        <end position="240"/>
    </location>
</feature>
<proteinExistence type="predicted"/>
<protein>
    <submittedName>
        <fullName evidence="7">RDD family protein</fullName>
    </submittedName>
</protein>
<evidence type="ECO:0000313" key="8">
    <source>
        <dbReference type="Proteomes" id="UP001249394"/>
    </source>
</evidence>
<keyword evidence="3 5" id="KW-1133">Transmembrane helix</keyword>
<dbReference type="Proteomes" id="UP001249394">
    <property type="component" value="Chromosome"/>
</dbReference>
<feature type="transmembrane region" description="Helical" evidence="5">
    <location>
        <begin position="7"/>
        <end position="29"/>
    </location>
</feature>
<reference evidence="7 8" key="1">
    <citation type="submission" date="2023-09" db="EMBL/GenBank/DDBJ databases">
        <title>The genome sequence of Streptomyces anthocyanicus.</title>
        <authorList>
            <person name="Mo P."/>
        </authorList>
    </citation>
    <scope>NUCLEOTIDE SEQUENCE [LARGE SCALE GENOMIC DNA]</scope>
    <source>
        <strain evidence="7 8">JCM 4387</strain>
    </source>
</reference>
<keyword evidence="8" id="KW-1185">Reference proteome</keyword>
<evidence type="ECO:0000256" key="3">
    <source>
        <dbReference type="ARBA" id="ARBA00022989"/>
    </source>
</evidence>
<evidence type="ECO:0000313" key="7">
    <source>
        <dbReference type="EMBL" id="WND21508.1"/>
    </source>
</evidence>
<feature type="transmembrane region" description="Helical" evidence="5">
    <location>
        <begin position="182"/>
        <end position="201"/>
    </location>
</feature>